<reference evidence="2" key="1">
    <citation type="submission" date="2021-01" db="EMBL/GenBank/DDBJ databases">
        <title>Caligus Genome Assembly.</title>
        <authorList>
            <person name="Gallardo-Escarate C."/>
        </authorList>
    </citation>
    <scope>NUCLEOTIDE SEQUENCE [LARGE SCALE GENOMIC DNA]</scope>
</reference>
<evidence type="ECO:0000313" key="1">
    <source>
        <dbReference type="EMBL" id="QQP48987.1"/>
    </source>
</evidence>
<protein>
    <submittedName>
        <fullName evidence="1">Uncharacterized protein</fullName>
    </submittedName>
</protein>
<feature type="non-terminal residue" evidence="1">
    <location>
        <position position="1"/>
    </location>
</feature>
<evidence type="ECO:0000313" key="2">
    <source>
        <dbReference type="Proteomes" id="UP000595437"/>
    </source>
</evidence>
<dbReference type="Proteomes" id="UP000595437">
    <property type="component" value="Chromosome 6"/>
</dbReference>
<proteinExistence type="predicted"/>
<gene>
    <name evidence="1" type="ORF">FKW44_009485</name>
</gene>
<name>A0A7T8K6P4_CALRO</name>
<organism evidence="1 2">
    <name type="scientific">Caligus rogercresseyi</name>
    <name type="common">Sea louse</name>
    <dbReference type="NCBI Taxonomy" id="217165"/>
    <lineage>
        <taxon>Eukaryota</taxon>
        <taxon>Metazoa</taxon>
        <taxon>Ecdysozoa</taxon>
        <taxon>Arthropoda</taxon>
        <taxon>Crustacea</taxon>
        <taxon>Multicrustacea</taxon>
        <taxon>Hexanauplia</taxon>
        <taxon>Copepoda</taxon>
        <taxon>Siphonostomatoida</taxon>
        <taxon>Caligidae</taxon>
        <taxon>Caligus</taxon>
    </lineage>
</organism>
<dbReference type="EMBL" id="CP045895">
    <property type="protein sequence ID" value="QQP48987.1"/>
    <property type="molecule type" value="Genomic_DNA"/>
</dbReference>
<accession>A0A7T8K6P4</accession>
<dbReference type="AlphaFoldDB" id="A0A7T8K6P4"/>
<sequence>HEFYQCQRFLVLKLAVQLSQLPSHGLFPLENVREAPQQPESNHQEGLGEDLKKVCKHFSAMIEKVIGAEGSSI</sequence>
<keyword evidence="2" id="KW-1185">Reference proteome</keyword>